<keyword evidence="2" id="KW-1185">Reference proteome</keyword>
<sequence>MILIVVIKVGVNNVDPHMGYHVNAFQDSGGLTVLLPELKTHRIVDAYLCCQTGIPFFKWLGSLFKLK</sequence>
<protein>
    <submittedName>
        <fullName evidence="1">Uncharacterized protein</fullName>
    </submittedName>
</protein>
<proteinExistence type="predicted"/>
<gene>
    <name evidence="1" type="ORF">DERP_008537</name>
</gene>
<evidence type="ECO:0000313" key="1">
    <source>
        <dbReference type="EMBL" id="KAH9414697.1"/>
    </source>
</evidence>
<name>A0ABQ8IWL4_DERPT</name>
<dbReference type="EMBL" id="NJHN03000105">
    <property type="protein sequence ID" value="KAH9414697.1"/>
    <property type="molecule type" value="Genomic_DNA"/>
</dbReference>
<reference evidence="1 2" key="1">
    <citation type="journal article" date="2018" name="J. Allergy Clin. Immunol.">
        <title>High-quality assembly of Dermatophagoides pteronyssinus genome and transcriptome reveals a wide range of novel allergens.</title>
        <authorList>
            <person name="Liu X.Y."/>
            <person name="Yang K.Y."/>
            <person name="Wang M.Q."/>
            <person name="Kwok J.S."/>
            <person name="Zeng X."/>
            <person name="Yang Z."/>
            <person name="Xiao X.J."/>
            <person name="Lau C.P."/>
            <person name="Li Y."/>
            <person name="Huang Z.M."/>
            <person name="Ba J.G."/>
            <person name="Yim A.K."/>
            <person name="Ouyang C.Y."/>
            <person name="Ngai S.M."/>
            <person name="Chan T.F."/>
            <person name="Leung E.L."/>
            <person name="Liu L."/>
            <person name="Liu Z.G."/>
            <person name="Tsui S.K."/>
        </authorList>
    </citation>
    <scope>NUCLEOTIDE SEQUENCE [LARGE SCALE GENOMIC DNA]</scope>
    <source>
        <strain evidence="1">Derp</strain>
    </source>
</reference>
<evidence type="ECO:0000313" key="2">
    <source>
        <dbReference type="Proteomes" id="UP000887458"/>
    </source>
</evidence>
<dbReference type="Proteomes" id="UP000887458">
    <property type="component" value="Unassembled WGS sequence"/>
</dbReference>
<reference evidence="1 2" key="2">
    <citation type="journal article" date="2022" name="Mol. Biol. Evol.">
        <title>Comparative Genomics Reveals Insights into the Divergent Evolution of Astigmatic Mites and Household Pest Adaptations.</title>
        <authorList>
            <person name="Xiong Q."/>
            <person name="Wan A.T."/>
            <person name="Liu X."/>
            <person name="Fung C.S."/>
            <person name="Xiao X."/>
            <person name="Malainual N."/>
            <person name="Hou J."/>
            <person name="Wang L."/>
            <person name="Wang M."/>
            <person name="Yang K.Y."/>
            <person name="Cui Y."/>
            <person name="Leung E.L."/>
            <person name="Nong W."/>
            <person name="Shin S.K."/>
            <person name="Au S.W."/>
            <person name="Jeong K.Y."/>
            <person name="Chew F.T."/>
            <person name="Hui J.H."/>
            <person name="Leung T.F."/>
            <person name="Tungtrongchitr A."/>
            <person name="Zhong N."/>
            <person name="Liu Z."/>
            <person name="Tsui S.K."/>
        </authorList>
    </citation>
    <scope>NUCLEOTIDE SEQUENCE [LARGE SCALE GENOMIC DNA]</scope>
    <source>
        <strain evidence="1">Derp</strain>
    </source>
</reference>
<comment type="caution">
    <text evidence="1">The sequence shown here is derived from an EMBL/GenBank/DDBJ whole genome shotgun (WGS) entry which is preliminary data.</text>
</comment>
<accession>A0ABQ8IWL4</accession>
<organism evidence="1 2">
    <name type="scientific">Dermatophagoides pteronyssinus</name>
    <name type="common">European house dust mite</name>
    <dbReference type="NCBI Taxonomy" id="6956"/>
    <lineage>
        <taxon>Eukaryota</taxon>
        <taxon>Metazoa</taxon>
        <taxon>Ecdysozoa</taxon>
        <taxon>Arthropoda</taxon>
        <taxon>Chelicerata</taxon>
        <taxon>Arachnida</taxon>
        <taxon>Acari</taxon>
        <taxon>Acariformes</taxon>
        <taxon>Sarcoptiformes</taxon>
        <taxon>Astigmata</taxon>
        <taxon>Psoroptidia</taxon>
        <taxon>Analgoidea</taxon>
        <taxon>Pyroglyphidae</taxon>
        <taxon>Dermatophagoidinae</taxon>
        <taxon>Dermatophagoides</taxon>
    </lineage>
</organism>